<dbReference type="PANTHER" id="PTHR10366">
    <property type="entry name" value="NAD DEPENDENT EPIMERASE/DEHYDRATASE"/>
    <property type="match status" value="1"/>
</dbReference>
<keyword evidence="5" id="KW-1185">Reference proteome</keyword>
<accession>A0AAD4KPN4</accession>
<dbReference type="InterPro" id="IPR001509">
    <property type="entry name" value="Epimerase_deHydtase"/>
</dbReference>
<dbReference type="AlphaFoldDB" id="A0AAD4KPN4"/>
<dbReference type="EMBL" id="JAJTJA010000007">
    <property type="protein sequence ID" value="KAH8696258.1"/>
    <property type="molecule type" value="Genomic_DNA"/>
</dbReference>
<reference evidence="4" key="1">
    <citation type="submission" date="2021-12" db="EMBL/GenBank/DDBJ databases">
        <title>Convergent genome expansion in fungi linked to evolution of root-endophyte symbiosis.</title>
        <authorList>
            <consortium name="DOE Joint Genome Institute"/>
            <person name="Ke Y.-H."/>
            <person name="Bonito G."/>
            <person name="Liao H.-L."/>
            <person name="Looney B."/>
            <person name="Rojas-Flechas A."/>
            <person name="Nash J."/>
            <person name="Hameed K."/>
            <person name="Schadt C."/>
            <person name="Martin F."/>
            <person name="Crous P.W."/>
            <person name="Miettinen O."/>
            <person name="Magnuson J.K."/>
            <person name="Labbe J."/>
            <person name="Jacobson D."/>
            <person name="Doktycz M.J."/>
            <person name="Veneault-Fourrey C."/>
            <person name="Kuo A."/>
            <person name="Mondo S."/>
            <person name="Calhoun S."/>
            <person name="Riley R."/>
            <person name="Ohm R."/>
            <person name="LaButti K."/>
            <person name="Andreopoulos B."/>
            <person name="Pangilinan J."/>
            <person name="Nolan M."/>
            <person name="Tritt A."/>
            <person name="Clum A."/>
            <person name="Lipzen A."/>
            <person name="Daum C."/>
            <person name="Barry K."/>
            <person name="Grigoriev I.V."/>
            <person name="Vilgalys R."/>
        </authorList>
    </citation>
    <scope>NUCLEOTIDE SEQUENCE</scope>
    <source>
        <strain evidence="4">PMI_201</strain>
    </source>
</reference>
<proteinExistence type="inferred from homology"/>
<comment type="caution">
    <text evidence="4">The sequence shown here is derived from an EMBL/GenBank/DDBJ whole genome shotgun (WGS) entry which is preliminary data.</text>
</comment>
<protein>
    <recommendedName>
        <fullName evidence="3">NAD-dependent epimerase/dehydratase domain-containing protein</fullName>
    </recommendedName>
</protein>
<dbReference type="GO" id="GO:0016616">
    <property type="term" value="F:oxidoreductase activity, acting on the CH-OH group of donors, NAD or NADP as acceptor"/>
    <property type="evidence" value="ECO:0007669"/>
    <property type="project" value="TreeGrafter"/>
</dbReference>
<dbReference type="RefSeq" id="XP_046071196.1">
    <property type="nucleotide sequence ID" value="XM_046216348.1"/>
</dbReference>
<dbReference type="Proteomes" id="UP001201262">
    <property type="component" value="Unassembled WGS sequence"/>
</dbReference>
<evidence type="ECO:0000259" key="3">
    <source>
        <dbReference type="Pfam" id="PF01370"/>
    </source>
</evidence>
<dbReference type="Pfam" id="PF01370">
    <property type="entry name" value="Epimerase"/>
    <property type="match status" value="1"/>
</dbReference>
<keyword evidence="1" id="KW-0560">Oxidoreductase</keyword>
<evidence type="ECO:0000313" key="4">
    <source>
        <dbReference type="EMBL" id="KAH8696258.1"/>
    </source>
</evidence>
<dbReference type="InterPro" id="IPR036291">
    <property type="entry name" value="NAD(P)-bd_dom_sf"/>
</dbReference>
<evidence type="ECO:0000313" key="5">
    <source>
        <dbReference type="Proteomes" id="UP001201262"/>
    </source>
</evidence>
<sequence length="318" mass="35451">MDNSGPYALPQESTILVTGANGYIASHVCNILLELGYRVRGSVRSEKPWLNRFFNEKYGEGRFSTILFPSLDNRDAWVDAVTGVSGIAHVASDLSMNPDPNEVIPWVTSATINALEAAAKESSVKRVVLTSSIVAAFTPGPHKPGTKIDEESWNMEVSEAVWDVHIPSEFKGQVNYAASKIQSEMKAWNWMKENKPNFVLNSILPNMNFGRILCPEASGSTMTLAANLLHGDDTAIRTYPRRIFALAQFFNWTDVLCILKELRPNNNLPPCPENEPRDQSEIIPSSKAEQMIRDFFGRYGWVGLKESLEEGIEYPLVV</sequence>
<dbReference type="SUPFAM" id="SSF51735">
    <property type="entry name" value="NAD(P)-binding Rossmann-fold domains"/>
    <property type="match status" value="1"/>
</dbReference>
<evidence type="ECO:0000256" key="2">
    <source>
        <dbReference type="ARBA" id="ARBA00023445"/>
    </source>
</evidence>
<dbReference type="GeneID" id="70246635"/>
<dbReference type="PANTHER" id="PTHR10366:SF562">
    <property type="entry name" value="ALDEHYDE REDUCTASE II (AFU_ORTHOLOGUE AFUA_1G11360)"/>
    <property type="match status" value="1"/>
</dbReference>
<evidence type="ECO:0000256" key="1">
    <source>
        <dbReference type="ARBA" id="ARBA00023002"/>
    </source>
</evidence>
<gene>
    <name evidence="4" type="ORF">BGW36DRAFT_380565</name>
</gene>
<name>A0AAD4KPN4_9EURO</name>
<comment type="similarity">
    <text evidence="2">Belongs to the NAD(P)-dependent epimerase/dehydratase family. Dihydroflavonol-4-reductase subfamily.</text>
</comment>
<feature type="domain" description="NAD-dependent epimerase/dehydratase" evidence="3">
    <location>
        <begin position="15"/>
        <end position="194"/>
    </location>
</feature>
<organism evidence="4 5">
    <name type="scientific">Talaromyces proteolyticus</name>
    <dbReference type="NCBI Taxonomy" id="1131652"/>
    <lineage>
        <taxon>Eukaryota</taxon>
        <taxon>Fungi</taxon>
        <taxon>Dikarya</taxon>
        <taxon>Ascomycota</taxon>
        <taxon>Pezizomycotina</taxon>
        <taxon>Eurotiomycetes</taxon>
        <taxon>Eurotiomycetidae</taxon>
        <taxon>Eurotiales</taxon>
        <taxon>Trichocomaceae</taxon>
        <taxon>Talaromyces</taxon>
        <taxon>Talaromyces sect. Bacilispori</taxon>
    </lineage>
</organism>
<dbReference type="Gene3D" id="3.40.50.720">
    <property type="entry name" value="NAD(P)-binding Rossmann-like Domain"/>
    <property type="match status" value="1"/>
</dbReference>
<dbReference type="InterPro" id="IPR050425">
    <property type="entry name" value="NAD(P)_dehydrat-like"/>
</dbReference>